<organism evidence="2 3">
    <name type="scientific">Kryptobacter tengchongensis</name>
    <dbReference type="NCBI Taxonomy" id="1643429"/>
    <lineage>
        <taxon>Bacteria</taxon>
        <taxon>Pseudomonadati</taxon>
        <taxon>Candidatus Kryptoniota</taxon>
        <taxon>Candidatus Kryptobacter</taxon>
    </lineage>
</organism>
<feature type="transmembrane region" description="Helical" evidence="1">
    <location>
        <begin position="29"/>
        <end position="48"/>
    </location>
</feature>
<feature type="transmembrane region" description="Helical" evidence="1">
    <location>
        <begin position="97"/>
        <end position="124"/>
    </location>
</feature>
<name>A0A656D185_KRYT1</name>
<gene>
    <name evidence="2" type="ORF">JGI24_00155</name>
</gene>
<protein>
    <submittedName>
        <fullName evidence="2">Dolichyl-phosphate-mannose-protein mannosyltransferase</fullName>
    </submittedName>
</protein>
<evidence type="ECO:0000313" key="3">
    <source>
        <dbReference type="Proteomes" id="UP000243065"/>
    </source>
</evidence>
<reference evidence="2 3" key="1">
    <citation type="submission" date="2015-11" db="EMBL/GenBank/DDBJ databases">
        <authorList>
            <person name="Varghese N."/>
        </authorList>
    </citation>
    <scope>NUCLEOTIDE SEQUENCE [LARGE SCALE GENOMIC DNA]</scope>
    <source>
        <strain evidence="2 3">JGI-24</strain>
    </source>
</reference>
<keyword evidence="2" id="KW-0328">Glycosyltransferase</keyword>
<keyword evidence="2" id="KW-0808">Transferase</keyword>
<keyword evidence="3" id="KW-1185">Reference proteome</keyword>
<sequence length="169" mass="19348">MLCFSPFISYFGGTNMQRIISLMYQKKKIILVLITVLFGIASIGYSLYLGNVLRYPDERWYFNDYAQNLAKRHMFSRDGISPTAFHPPVYPLLLGGLVMLGLGVTAVRLLNFLFLFLTWLLLFFWLEKRFPGPTSLFALLLVLGYPVLFYTAGTLYPQTLGAFFFVLAL</sequence>
<accession>A0A656D185</accession>
<keyword evidence="1" id="KW-1133">Transmembrane helix</keyword>
<dbReference type="AlphaFoldDB" id="A0A656D185"/>
<keyword evidence="1" id="KW-0812">Transmembrane</keyword>
<proteinExistence type="predicted"/>
<feature type="non-terminal residue" evidence="2">
    <location>
        <position position="169"/>
    </location>
</feature>
<dbReference type="EMBL" id="CZVU01000004">
    <property type="protein sequence ID" value="CUS96743.1"/>
    <property type="molecule type" value="Genomic_DNA"/>
</dbReference>
<evidence type="ECO:0000313" key="2">
    <source>
        <dbReference type="EMBL" id="CUS96743.1"/>
    </source>
</evidence>
<evidence type="ECO:0000256" key="1">
    <source>
        <dbReference type="SAM" id="Phobius"/>
    </source>
</evidence>
<dbReference type="GO" id="GO:0016757">
    <property type="term" value="F:glycosyltransferase activity"/>
    <property type="evidence" value="ECO:0007669"/>
    <property type="project" value="UniProtKB-KW"/>
</dbReference>
<keyword evidence="1" id="KW-0472">Membrane</keyword>
<dbReference type="Proteomes" id="UP000243065">
    <property type="component" value="Unassembled WGS sequence"/>
</dbReference>